<evidence type="ECO:0000313" key="1">
    <source>
        <dbReference type="EMBL" id="RMX40611.1"/>
    </source>
</evidence>
<name>A0A3M6TH08_POCDA</name>
<dbReference type="AlphaFoldDB" id="A0A3M6TH08"/>
<dbReference type="EMBL" id="RCHS01003603">
    <property type="protein sequence ID" value="RMX40611.1"/>
    <property type="molecule type" value="Genomic_DNA"/>
</dbReference>
<gene>
    <name evidence="1" type="ORF">pdam_00023881</name>
</gene>
<organism evidence="1 2">
    <name type="scientific">Pocillopora damicornis</name>
    <name type="common">Cauliflower coral</name>
    <name type="synonym">Millepora damicornis</name>
    <dbReference type="NCBI Taxonomy" id="46731"/>
    <lineage>
        <taxon>Eukaryota</taxon>
        <taxon>Metazoa</taxon>
        <taxon>Cnidaria</taxon>
        <taxon>Anthozoa</taxon>
        <taxon>Hexacorallia</taxon>
        <taxon>Scleractinia</taxon>
        <taxon>Astrocoeniina</taxon>
        <taxon>Pocilloporidae</taxon>
        <taxon>Pocillopora</taxon>
    </lineage>
</organism>
<accession>A0A3M6TH08</accession>
<reference evidence="1 2" key="1">
    <citation type="journal article" date="2018" name="Sci. Rep.">
        <title>Comparative analysis of the Pocillopora damicornis genome highlights role of immune system in coral evolution.</title>
        <authorList>
            <person name="Cunning R."/>
            <person name="Bay R.A."/>
            <person name="Gillette P."/>
            <person name="Baker A.C."/>
            <person name="Traylor-Knowles N."/>
        </authorList>
    </citation>
    <scope>NUCLEOTIDE SEQUENCE [LARGE SCALE GENOMIC DNA]</scope>
    <source>
        <strain evidence="1">RSMAS</strain>
        <tissue evidence="1">Whole animal</tissue>
    </source>
</reference>
<sequence length="109" mass="12343">MMNESSEDNKSKKKTIYASQEAQKQRKKIMYQLSRRCYRIAPEKKGKKHIRVKIFNRFFPQTNTSGVRIGIIADQEGDCNFPDSRIGFGGEFENACGNGASCSAEINTI</sequence>
<keyword evidence="2" id="KW-1185">Reference proteome</keyword>
<evidence type="ECO:0000313" key="2">
    <source>
        <dbReference type="Proteomes" id="UP000275408"/>
    </source>
</evidence>
<protein>
    <submittedName>
        <fullName evidence="1">Uncharacterized protein</fullName>
    </submittedName>
</protein>
<comment type="caution">
    <text evidence="1">The sequence shown here is derived from an EMBL/GenBank/DDBJ whole genome shotgun (WGS) entry which is preliminary data.</text>
</comment>
<proteinExistence type="predicted"/>
<dbReference type="Proteomes" id="UP000275408">
    <property type="component" value="Unassembled WGS sequence"/>
</dbReference>